<feature type="compositionally biased region" description="Low complexity" evidence="6">
    <location>
        <begin position="66"/>
        <end position="82"/>
    </location>
</feature>
<name>A0A167LZF2_PHYB8</name>
<dbReference type="InterPro" id="IPR011009">
    <property type="entry name" value="Kinase-like_dom_sf"/>
</dbReference>
<feature type="compositionally biased region" description="Low complexity" evidence="6">
    <location>
        <begin position="10"/>
        <end position="35"/>
    </location>
</feature>
<dbReference type="OrthoDB" id="4062651at2759"/>
<gene>
    <name evidence="8" type="ORF">PHYBLDRAFT_70813</name>
</gene>
<evidence type="ECO:0000256" key="2">
    <source>
        <dbReference type="ARBA" id="ARBA00022741"/>
    </source>
</evidence>
<dbReference type="PROSITE" id="PS50011">
    <property type="entry name" value="PROTEIN_KINASE_DOM"/>
    <property type="match status" value="1"/>
</dbReference>
<reference evidence="9" key="1">
    <citation type="submission" date="2015-06" db="EMBL/GenBank/DDBJ databases">
        <title>Expansion of signal transduction pathways in fungi by whole-genome duplication.</title>
        <authorList>
            <consortium name="DOE Joint Genome Institute"/>
            <person name="Corrochano L.M."/>
            <person name="Kuo A."/>
            <person name="Marcet-Houben M."/>
            <person name="Polaino S."/>
            <person name="Salamov A."/>
            <person name="Villalobos J.M."/>
            <person name="Alvarez M.I."/>
            <person name="Avalos J."/>
            <person name="Benito E.P."/>
            <person name="Benoit I."/>
            <person name="Burger G."/>
            <person name="Camino L.P."/>
            <person name="Canovas D."/>
            <person name="Cerda-Olmedo E."/>
            <person name="Cheng J.-F."/>
            <person name="Dominguez A."/>
            <person name="Elias M."/>
            <person name="Eslava A.P."/>
            <person name="Glaser F."/>
            <person name="Grimwood J."/>
            <person name="Gutierrez G."/>
            <person name="Heitman J."/>
            <person name="Henrissat B."/>
            <person name="Iturriaga E.A."/>
            <person name="Lang B.F."/>
            <person name="Lavin J.L."/>
            <person name="Lee S."/>
            <person name="Li W."/>
            <person name="Lindquist E."/>
            <person name="Lopez-Garcia S."/>
            <person name="Luque E.M."/>
            <person name="Marcos A.T."/>
            <person name="Martin J."/>
            <person name="McCluskey K."/>
            <person name="Medina H.R."/>
            <person name="Miralles-Duran A."/>
            <person name="Miyazaki A."/>
            <person name="Munoz-Torres E."/>
            <person name="Oguiza J.A."/>
            <person name="Ohm R."/>
            <person name="Olmedo M."/>
            <person name="Orejas M."/>
            <person name="Ortiz-Castellanos L."/>
            <person name="Pisabarro A.G."/>
            <person name="Rodriguez-Romero J."/>
            <person name="Ruiz-Herrera J."/>
            <person name="Ruiz-Vazquez R."/>
            <person name="Sanz C."/>
            <person name="Schackwitz W."/>
            <person name="Schmutz J."/>
            <person name="Shahriari M."/>
            <person name="Shelest E."/>
            <person name="Silva-Franco F."/>
            <person name="Soanes D."/>
            <person name="Syed K."/>
            <person name="Tagua V.G."/>
            <person name="Talbot N.J."/>
            <person name="Thon M."/>
            <person name="De vries R.P."/>
            <person name="Wiebenga A."/>
            <person name="Yadav J.S."/>
            <person name="Braun E.L."/>
            <person name="Baker S."/>
            <person name="Garre V."/>
            <person name="Horwitz B."/>
            <person name="Torres-Martinez S."/>
            <person name="Idnurm A."/>
            <person name="Herrera-Estrella A."/>
            <person name="Gabaldon T."/>
            <person name="Grigoriev I.V."/>
        </authorList>
    </citation>
    <scope>NUCLEOTIDE SEQUENCE [LARGE SCALE GENOMIC DNA]</scope>
    <source>
        <strain evidence="9">NRRL 1555(-)</strain>
    </source>
</reference>
<dbReference type="PROSITE" id="PS00108">
    <property type="entry name" value="PROTEIN_KINASE_ST"/>
    <property type="match status" value="1"/>
</dbReference>
<dbReference type="VEuPathDB" id="FungiDB:PHYBLDRAFT_70813"/>
<dbReference type="GO" id="GO:0005737">
    <property type="term" value="C:cytoplasm"/>
    <property type="evidence" value="ECO:0007669"/>
    <property type="project" value="TreeGrafter"/>
</dbReference>
<dbReference type="SUPFAM" id="SSF56112">
    <property type="entry name" value="Protein kinase-like (PK-like)"/>
    <property type="match status" value="1"/>
</dbReference>
<keyword evidence="9" id="KW-1185">Reference proteome</keyword>
<feature type="region of interest" description="Disordered" evidence="6">
    <location>
        <begin position="1"/>
        <end position="104"/>
    </location>
</feature>
<evidence type="ECO:0000256" key="5">
    <source>
        <dbReference type="RuleBase" id="RU000304"/>
    </source>
</evidence>
<evidence type="ECO:0000259" key="7">
    <source>
        <dbReference type="PROSITE" id="PS50011"/>
    </source>
</evidence>
<dbReference type="SMART" id="SM00220">
    <property type="entry name" value="S_TKc"/>
    <property type="match status" value="1"/>
</dbReference>
<evidence type="ECO:0000256" key="4">
    <source>
        <dbReference type="PROSITE-ProRule" id="PRU10141"/>
    </source>
</evidence>
<dbReference type="STRING" id="763407.A0A167LZF2"/>
<dbReference type="RefSeq" id="XP_018289447.1">
    <property type="nucleotide sequence ID" value="XM_018442337.1"/>
</dbReference>
<dbReference type="AlphaFoldDB" id="A0A167LZF2"/>
<dbReference type="Gene3D" id="3.30.200.20">
    <property type="entry name" value="Phosphorylase Kinase, domain 1"/>
    <property type="match status" value="1"/>
</dbReference>
<dbReference type="Gene3D" id="1.10.510.10">
    <property type="entry name" value="Transferase(Phosphotransferase) domain 1"/>
    <property type="match status" value="1"/>
</dbReference>
<dbReference type="InterPro" id="IPR008271">
    <property type="entry name" value="Ser/Thr_kinase_AS"/>
</dbReference>
<feature type="compositionally biased region" description="Polar residues" evidence="6">
    <location>
        <begin position="41"/>
        <end position="51"/>
    </location>
</feature>
<dbReference type="PROSITE" id="PS00107">
    <property type="entry name" value="PROTEIN_KINASE_ATP"/>
    <property type="match status" value="1"/>
</dbReference>
<evidence type="ECO:0000256" key="6">
    <source>
        <dbReference type="SAM" id="MobiDB-lite"/>
    </source>
</evidence>
<dbReference type="InterPro" id="IPR000719">
    <property type="entry name" value="Prot_kinase_dom"/>
</dbReference>
<keyword evidence="3 4" id="KW-0067">ATP-binding</keyword>
<dbReference type="PANTHER" id="PTHR48012">
    <property type="entry name" value="STERILE20-LIKE KINASE, ISOFORM B-RELATED"/>
    <property type="match status" value="1"/>
</dbReference>
<dbReference type="Proteomes" id="UP000077315">
    <property type="component" value="Unassembled WGS sequence"/>
</dbReference>
<keyword evidence="5" id="KW-0808">Transferase</keyword>
<keyword evidence="2 4" id="KW-0547">Nucleotide-binding</keyword>
<evidence type="ECO:0000256" key="1">
    <source>
        <dbReference type="ARBA" id="ARBA00012513"/>
    </source>
</evidence>
<feature type="domain" description="Protein kinase" evidence="7">
    <location>
        <begin position="189"/>
        <end position="444"/>
    </location>
</feature>
<keyword evidence="5" id="KW-0418">Kinase</keyword>
<dbReference type="InterPro" id="IPR050629">
    <property type="entry name" value="STE20/SPS1-PAK"/>
</dbReference>
<dbReference type="GO" id="GO:0004674">
    <property type="term" value="F:protein serine/threonine kinase activity"/>
    <property type="evidence" value="ECO:0007669"/>
    <property type="project" value="UniProtKB-KW"/>
</dbReference>
<dbReference type="GO" id="GO:0005524">
    <property type="term" value="F:ATP binding"/>
    <property type="evidence" value="ECO:0007669"/>
    <property type="project" value="UniProtKB-UniRule"/>
</dbReference>
<proteinExistence type="inferred from homology"/>
<comment type="similarity">
    <text evidence="5">Belongs to the protein kinase superfamily.</text>
</comment>
<evidence type="ECO:0000313" key="9">
    <source>
        <dbReference type="Proteomes" id="UP000077315"/>
    </source>
</evidence>
<protein>
    <recommendedName>
        <fullName evidence="1">non-specific serine/threonine protein kinase</fullName>
        <ecNumber evidence="1">2.7.11.1</ecNumber>
    </recommendedName>
</protein>
<sequence length="471" mass="52582">MSFTSQVARSPTLNESHESSSSSGLSASSTSTAPTPRSPRKNTPTSGTPSMATKPKSPAQQPPLSQQQQQNQFINTNTNTNNHNHKSRLPSKKKAPWRAPGNWQIPDIIKESWERRPMPTFNKDPPKSSDTKPLFIKRPWIPVGRSPSIVPLPPPILRVQKKPHAVFDAKLRKTLPKQKIVDSNPANTYTGLSKVGSGANGAVVRASKQGNKGGQVAIKRCFIEDRDIPHHAYVLRELKIMGCLNHPNLIQLKEATLWGDYVWMAMELMTCSVFGLLVDTTHGLPELMAVRIAKECLEGLVYLHKNYMHRDIKCENILLGRNGQVKLADFGLATPIGKVNTARLGTAKWMAPEVVGELSYKENVDVWSMAITTIEMMDRVPPLYYLEETEDIYGEILHNDPPSFNFTVPSPTMLELITWMLDTDMNRRPSANVVLTKIKQHIASGKLQCAKQSDLGAYVRRVFPNETPSRQ</sequence>
<dbReference type="EC" id="2.7.11.1" evidence="1"/>
<organism evidence="8 9">
    <name type="scientific">Phycomyces blakesleeanus (strain ATCC 8743b / DSM 1359 / FGSC 10004 / NBRC 33097 / NRRL 1555)</name>
    <dbReference type="NCBI Taxonomy" id="763407"/>
    <lineage>
        <taxon>Eukaryota</taxon>
        <taxon>Fungi</taxon>
        <taxon>Fungi incertae sedis</taxon>
        <taxon>Mucoromycota</taxon>
        <taxon>Mucoromycotina</taxon>
        <taxon>Mucoromycetes</taxon>
        <taxon>Mucorales</taxon>
        <taxon>Phycomycetaceae</taxon>
        <taxon>Phycomyces</taxon>
    </lineage>
</organism>
<evidence type="ECO:0000313" key="8">
    <source>
        <dbReference type="EMBL" id="OAD71407.1"/>
    </source>
</evidence>
<dbReference type="EMBL" id="KV440986">
    <property type="protein sequence ID" value="OAD71407.1"/>
    <property type="molecule type" value="Genomic_DNA"/>
</dbReference>
<dbReference type="Pfam" id="PF00069">
    <property type="entry name" value="Pkinase"/>
    <property type="match status" value="1"/>
</dbReference>
<keyword evidence="5" id="KW-0723">Serine/threonine-protein kinase</keyword>
<feature type="compositionally biased region" description="Basic residues" evidence="6">
    <location>
        <begin position="83"/>
        <end position="96"/>
    </location>
</feature>
<evidence type="ECO:0000256" key="3">
    <source>
        <dbReference type="ARBA" id="ARBA00022840"/>
    </source>
</evidence>
<accession>A0A167LZF2</accession>
<dbReference type="GeneID" id="29003243"/>
<dbReference type="InterPro" id="IPR017441">
    <property type="entry name" value="Protein_kinase_ATP_BS"/>
</dbReference>
<dbReference type="InParanoid" id="A0A167LZF2"/>
<feature type="binding site" evidence="4">
    <location>
        <position position="219"/>
    </location>
    <ligand>
        <name>ATP</name>
        <dbReference type="ChEBI" id="CHEBI:30616"/>
    </ligand>
</feature>